<dbReference type="Pfam" id="PF01490">
    <property type="entry name" value="Aa_trans"/>
    <property type="match status" value="1"/>
</dbReference>
<dbReference type="InterPro" id="IPR013057">
    <property type="entry name" value="AA_transpt_TM"/>
</dbReference>
<dbReference type="PANTHER" id="PTHR48017">
    <property type="entry name" value="OS05G0424000 PROTEIN-RELATED"/>
    <property type="match status" value="1"/>
</dbReference>
<keyword evidence="9" id="KW-1185">Reference proteome</keyword>
<dbReference type="AlphaFoldDB" id="A0A3P7M9V7"/>
<feature type="transmembrane region" description="Helical" evidence="6">
    <location>
        <begin position="96"/>
        <end position="116"/>
    </location>
</feature>
<evidence type="ECO:0000256" key="5">
    <source>
        <dbReference type="ARBA" id="ARBA00023136"/>
    </source>
</evidence>
<evidence type="ECO:0000256" key="6">
    <source>
        <dbReference type="SAM" id="Phobius"/>
    </source>
</evidence>
<dbReference type="GO" id="GO:0016020">
    <property type="term" value="C:membrane"/>
    <property type="evidence" value="ECO:0007669"/>
    <property type="project" value="UniProtKB-SubCell"/>
</dbReference>
<organism evidence="8 9">
    <name type="scientific">Litomosoides sigmodontis</name>
    <name type="common">Filarial nematode worm</name>
    <dbReference type="NCBI Taxonomy" id="42156"/>
    <lineage>
        <taxon>Eukaryota</taxon>
        <taxon>Metazoa</taxon>
        <taxon>Ecdysozoa</taxon>
        <taxon>Nematoda</taxon>
        <taxon>Chromadorea</taxon>
        <taxon>Rhabditida</taxon>
        <taxon>Spirurina</taxon>
        <taxon>Spiruromorpha</taxon>
        <taxon>Filarioidea</taxon>
        <taxon>Onchocercidae</taxon>
        <taxon>Litomosoides</taxon>
    </lineage>
</organism>
<dbReference type="OMA" id="KANEWIK"/>
<keyword evidence="4 6" id="KW-1133">Transmembrane helix</keyword>
<reference evidence="8 9" key="1">
    <citation type="submission" date="2018-08" db="EMBL/GenBank/DDBJ databases">
        <authorList>
            <person name="Laetsch R D."/>
            <person name="Stevens L."/>
            <person name="Kumar S."/>
            <person name="Blaxter L. M."/>
        </authorList>
    </citation>
    <scope>NUCLEOTIDE SEQUENCE [LARGE SCALE GENOMIC DNA]</scope>
</reference>
<dbReference type="STRING" id="42156.A0A3P7M9V7"/>
<dbReference type="EMBL" id="UYRX01002369">
    <property type="protein sequence ID" value="VDM93131.1"/>
    <property type="molecule type" value="Genomic_DNA"/>
</dbReference>
<keyword evidence="5 6" id="KW-0472">Membrane</keyword>
<evidence type="ECO:0000256" key="1">
    <source>
        <dbReference type="ARBA" id="ARBA00004370"/>
    </source>
</evidence>
<evidence type="ECO:0000256" key="3">
    <source>
        <dbReference type="ARBA" id="ARBA00022692"/>
    </source>
</evidence>
<feature type="transmembrane region" description="Helical" evidence="6">
    <location>
        <begin position="73"/>
        <end position="90"/>
    </location>
</feature>
<evidence type="ECO:0000313" key="8">
    <source>
        <dbReference type="EMBL" id="VDM93131.1"/>
    </source>
</evidence>
<gene>
    <name evidence="8" type="ORF">NLS_LOCUS10061</name>
</gene>
<sequence length="211" mass="23239">MVYLPISILGYAAYGNSLHDSVINSIQTGWIRHSANLFIAVHCILTLTVVINPLNQEVESLVKAPHHFGWHRVIIRTLVILAILFAAETVPKFGPILNVIGGSTVALTSAVLPLIYNNYLIASVHDPITNAYERSTFLQVVQRNSKSKLLVDFVVIVISIFFSIATTYIAIVDMASTDFTMPCYLSFLKSFPPQNASVEMLSQQLAVCNST</sequence>
<comment type="subcellular location">
    <subcellularLocation>
        <location evidence="1">Membrane</location>
    </subcellularLocation>
</comment>
<feature type="transmembrane region" description="Helical" evidence="6">
    <location>
        <begin position="149"/>
        <end position="171"/>
    </location>
</feature>
<keyword evidence="2" id="KW-0813">Transport</keyword>
<proteinExistence type="predicted"/>
<accession>A0A3P7M9V7</accession>
<evidence type="ECO:0000256" key="4">
    <source>
        <dbReference type="ARBA" id="ARBA00022989"/>
    </source>
</evidence>
<evidence type="ECO:0000259" key="7">
    <source>
        <dbReference type="Pfam" id="PF01490"/>
    </source>
</evidence>
<evidence type="ECO:0000256" key="2">
    <source>
        <dbReference type="ARBA" id="ARBA00022448"/>
    </source>
</evidence>
<feature type="domain" description="Amino acid transporter transmembrane" evidence="7">
    <location>
        <begin position="2"/>
        <end position="137"/>
    </location>
</feature>
<dbReference type="Proteomes" id="UP000277928">
    <property type="component" value="Unassembled WGS sequence"/>
</dbReference>
<evidence type="ECO:0000313" key="9">
    <source>
        <dbReference type="Proteomes" id="UP000277928"/>
    </source>
</evidence>
<protein>
    <recommendedName>
        <fullName evidence="7">Amino acid transporter transmembrane domain-containing protein</fullName>
    </recommendedName>
</protein>
<feature type="transmembrane region" description="Helical" evidence="6">
    <location>
        <begin position="30"/>
        <end position="52"/>
    </location>
</feature>
<name>A0A3P7M9V7_LITSI</name>
<dbReference type="OrthoDB" id="655540at2759"/>
<keyword evidence="3 6" id="KW-0812">Transmembrane</keyword>